<reference evidence="7 8" key="1">
    <citation type="submission" date="2017-02" db="EMBL/GenBank/DDBJ databases">
        <authorList>
            <person name="Peterson S.W."/>
        </authorList>
    </citation>
    <scope>NUCLEOTIDE SEQUENCE [LARGE SCALE GENOMIC DNA]</scope>
    <source>
        <strain evidence="7 8">ATCC 49788</strain>
    </source>
</reference>
<evidence type="ECO:0000313" key="8">
    <source>
        <dbReference type="Proteomes" id="UP000190460"/>
    </source>
</evidence>
<evidence type="ECO:0000313" key="7">
    <source>
        <dbReference type="EMBL" id="SKA75724.1"/>
    </source>
</evidence>
<keyword evidence="5 6" id="KW-0472">Membrane</keyword>
<organism evidence="7 8">
    <name type="scientific">Thiothrix eikelboomii</name>
    <dbReference type="NCBI Taxonomy" id="92487"/>
    <lineage>
        <taxon>Bacteria</taxon>
        <taxon>Pseudomonadati</taxon>
        <taxon>Pseudomonadota</taxon>
        <taxon>Gammaproteobacteria</taxon>
        <taxon>Thiotrichales</taxon>
        <taxon>Thiotrichaceae</taxon>
        <taxon>Thiothrix</taxon>
    </lineage>
</organism>
<proteinExistence type="predicted"/>
<evidence type="ECO:0000256" key="6">
    <source>
        <dbReference type="SAM" id="Phobius"/>
    </source>
</evidence>
<feature type="transmembrane region" description="Helical" evidence="6">
    <location>
        <begin position="40"/>
        <end position="64"/>
    </location>
</feature>
<feature type="transmembrane region" description="Helical" evidence="6">
    <location>
        <begin position="147"/>
        <end position="171"/>
    </location>
</feature>
<dbReference type="EMBL" id="FUYB01000005">
    <property type="protein sequence ID" value="SKA75724.1"/>
    <property type="molecule type" value="Genomic_DNA"/>
</dbReference>
<dbReference type="GO" id="GO:0015171">
    <property type="term" value="F:amino acid transmembrane transporter activity"/>
    <property type="evidence" value="ECO:0007669"/>
    <property type="project" value="TreeGrafter"/>
</dbReference>
<feature type="transmembrane region" description="Helical" evidence="6">
    <location>
        <begin position="110"/>
        <end position="135"/>
    </location>
</feature>
<dbReference type="PANTHER" id="PTHR30086">
    <property type="entry name" value="ARGININE EXPORTER PROTEIN ARGO"/>
    <property type="match status" value="1"/>
</dbReference>
<evidence type="ECO:0000256" key="5">
    <source>
        <dbReference type="ARBA" id="ARBA00023136"/>
    </source>
</evidence>
<protein>
    <submittedName>
        <fullName evidence="7">Chemosensory pili system protein ChpE</fullName>
    </submittedName>
</protein>
<evidence type="ECO:0000256" key="1">
    <source>
        <dbReference type="ARBA" id="ARBA00004651"/>
    </source>
</evidence>
<name>A0A1T4WEI7_9GAMM</name>
<dbReference type="GO" id="GO:0005886">
    <property type="term" value="C:plasma membrane"/>
    <property type="evidence" value="ECO:0007669"/>
    <property type="project" value="UniProtKB-SubCell"/>
</dbReference>
<keyword evidence="8" id="KW-1185">Reference proteome</keyword>
<dbReference type="AlphaFoldDB" id="A0A1T4WEI7"/>
<dbReference type="RefSeq" id="WP_078922030.1">
    <property type="nucleotide sequence ID" value="NZ_FUYB01000005.1"/>
</dbReference>
<dbReference type="InterPro" id="IPR001123">
    <property type="entry name" value="LeuE-type"/>
</dbReference>
<gene>
    <name evidence="7" type="ORF">SAMN02745130_01566</name>
</gene>
<comment type="subcellular location">
    <subcellularLocation>
        <location evidence="1">Cell membrane</location>
        <topology evidence="1">Multi-pass membrane protein</topology>
    </subcellularLocation>
</comment>
<accession>A0A1T4WEI7</accession>
<keyword evidence="2" id="KW-1003">Cell membrane</keyword>
<evidence type="ECO:0000256" key="2">
    <source>
        <dbReference type="ARBA" id="ARBA00022475"/>
    </source>
</evidence>
<keyword evidence="4 6" id="KW-1133">Transmembrane helix</keyword>
<dbReference type="Proteomes" id="UP000190460">
    <property type="component" value="Unassembled WGS sequence"/>
</dbReference>
<dbReference type="OrthoDB" id="581870at2"/>
<feature type="transmembrane region" description="Helical" evidence="6">
    <location>
        <begin position="183"/>
        <end position="204"/>
    </location>
</feature>
<dbReference type="Pfam" id="PF01810">
    <property type="entry name" value="LysE"/>
    <property type="match status" value="1"/>
</dbReference>
<sequence length="206" mass="22309">MTSLFITAFFLGLVFNAAPGAVFAESMRRGIKGGYYPALYVQIGSLVGDATWAILGLLGAGFLMQLPATKIPLTVIGGIYLAYLGIQSLKESYSTDIKKETLSSGDSSDMMAGVTISLTNPANIFYWAALGSILVSLGVQEPTLVHYVVFFTGFMTSSIMWGFLCAGFIHLMHKSMPDYVVRIINLVCGLTLIFLSFQAIYNVLIK</sequence>
<keyword evidence="3 6" id="KW-0812">Transmembrane</keyword>
<dbReference type="PANTHER" id="PTHR30086:SF20">
    <property type="entry name" value="ARGININE EXPORTER PROTEIN ARGO-RELATED"/>
    <property type="match status" value="1"/>
</dbReference>
<feature type="transmembrane region" description="Helical" evidence="6">
    <location>
        <begin position="71"/>
        <end position="90"/>
    </location>
</feature>
<evidence type="ECO:0000256" key="4">
    <source>
        <dbReference type="ARBA" id="ARBA00022989"/>
    </source>
</evidence>
<evidence type="ECO:0000256" key="3">
    <source>
        <dbReference type="ARBA" id="ARBA00022692"/>
    </source>
</evidence>